<dbReference type="SUPFAM" id="SSF52467">
    <property type="entry name" value="DHS-like NAD/FAD-binding domain"/>
    <property type="match status" value="1"/>
</dbReference>
<dbReference type="AlphaFoldDB" id="J9H4I0"/>
<dbReference type="Pfam" id="PF02146">
    <property type="entry name" value="SIR2"/>
    <property type="match status" value="1"/>
</dbReference>
<dbReference type="GO" id="GO:0070403">
    <property type="term" value="F:NAD+ binding"/>
    <property type="evidence" value="ECO:0007669"/>
    <property type="project" value="InterPro"/>
</dbReference>
<dbReference type="InterPro" id="IPR026591">
    <property type="entry name" value="Sirtuin_cat_small_dom_sf"/>
</dbReference>
<keyword evidence="1" id="KW-0808">Transferase</keyword>
<proteinExistence type="predicted"/>
<organism evidence="4">
    <name type="scientific">gut metagenome</name>
    <dbReference type="NCBI Taxonomy" id="749906"/>
    <lineage>
        <taxon>unclassified sequences</taxon>
        <taxon>metagenomes</taxon>
        <taxon>organismal metagenomes</taxon>
    </lineage>
</organism>
<dbReference type="Gene3D" id="3.30.1600.10">
    <property type="entry name" value="SIR2/SIRT2 'Small Domain"/>
    <property type="match status" value="1"/>
</dbReference>
<comment type="caution">
    <text evidence="4">The sequence shown here is derived from an EMBL/GenBank/DDBJ whole genome shotgun (WGS) entry which is preliminary data.</text>
</comment>
<evidence type="ECO:0000313" key="4">
    <source>
        <dbReference type="EMBL" id="EJX08700.1"/>
    </source>
</evidence>
<dbReference type="GO" id="GO:0017136">
    <property type="term" value="F:histone deacetylase activity, NAD-dependent"/>
    <property type="evidence" value="ECO:0007669"/>
    <property type="project" value="TreeGrafter"/>
</dbReference>
<sequence>MAMKKLVVLTGAGMSAESGFSTFRDAGGLWEQYPVEKVATPEGWEENPKLVTDFYNGLRQQLVKAKPNRGHELLAEMERDYDITIVTQNVDDLHERAGSSKVIHLHGELMKVCSSAHPDDARFIQTLDTDHLTVADGQRAADGSLLRPWIVWFGEAVPNLVPAAEVTAQADIFCIIGSSLNVYPAAGLVSYTKPGTPVFVIDPKEVHVPSSRRIEIIQEVASKGVQELWERLQTLER</sequence>
<gene>
    <name evidence="4" type="ORF">EVA_03188</name>
</gene>
<evidence type="ECO:0000259" key="3">
    <source>
        <dbReference type="PROSITE" id="PS50305"/>
    </source>
</evidence>
<evidence type="ECO:0000256" key="2">
    <source>
        <dbReference type="ARBA" id="ARBA00023027"/>
    </source>
</evidence>
<dbReference type="PANTHER" id="PTHR11085:SF4">
    <property type="entry name" value="NAD-DEPENDENT PROTEIN DEACYLASE"/>
    <property type="match status" value="1"/>
</dbReference>
<dbReference type="InterPro" id="IPR050134">
    <property type="entry name" value="NAD-dep_sirtuin_deacylases"/>
</dbReference>
<dbReference type="PANTHER" id="PTHR11085">
    <property type="entry name" value="NAD-DEPENDENT PROTEIN DEACYLASE SIRTUIN-5, MITOCHONDRIAL-RELATED"/>
    <property type="match status" value="1"/>
</dbReference>
<dbReference type="InterPro" id="IPR003000">
    <property type="entry name" value="Sirtuin"/>
</dbReference>
<dbReference type="EMBL" id="AMCI01000556">
    <property type="protein sequence ID" value="EJX08700.1"/>
    <property type="molecule type" value="Genomic_DNA"/>
</dbReference>
<keyword evidence="2" id="KW-0520">NAD</keyword>
<accession>J9H4I0</accession>
<dbReference type="Gene3D" id="3.40.50.1220">
    <property type="entry name" value="TPP-binding domain"/>
    <property type="match status" value="1"/>
</dbReference>
<dbReference type="PROSITE" id="PS50305">
    <property type="entry name" value="SIRTUIN"/>
    <property type="match status" value="1"/>
</dbReference>
<evidence type="ECO:0000256" key="1">
    <source>
        <dbReference type="ARBA" id="ARBA00022679"/>
    </source>
</evidence>
<dbReference type="InterPro" id="IPR026590">
    <property type="entry name" value="Ssirtuin_cat_dom"/>
</dbReference>
<reference evidence="4" key="1">
    <citation type="journal article" date="2012" name="PLoS ONE">
        <title>Gene sets for utilization of primary and secondary nutrition supplies in the distal gut of endangered iberian lynx.</title>
        <authorList>
            <person name="Alcaide M."/>
            <person name="Messina E."/>
            <person name="Richter M."/>
            <person name="Bargiela R."/>
            <person name="Peplies J."/>
            <person name="Huws S.A."/>
            <person name="Newbold C.J."/>
            <person name="Golyshin P.N."/>
            <person name="Simon M.A."/>
            <person name="Lopez G."/>
            <person name="Yakimov M.M."/>
            <person name="Ferrer M."/>
        </authorList>
    </citation>
    <scope>NUCLEOTIDE SEQUENCE</scope>
</reference>
<feature type="domain" description="Deacetylase sirtuin-type" evidence="3">
    <location>
        <begin position="1"/>
        <end position="237"/>
    </location>
</feature>
<dbReference type="InterPro" id="IPR029035">
    <property type="entry name" value="DHS-like_NAD/FAD-binding_dom"/>
</dbReference>
<protein>
    <submittedName>
        <fullName evidence="4">Transcriptional regulator, Sir2 family</fullName>
    </submittedName>
</protein>
<name>J9H4I0_9ZZZZ</name>